<accession>A0A0D3IU86</accession>
<dbReference type="PROSITE" id="PS51886">
    <property type="entry name" value="TLDC"/>
    <property type="match status" value="1"/>
</dbReference>
<proteinExistence type="predicted"/>
<reference evidence="3" key="2">
    <citation type="submission" date="2024-10" db="UniProtKB">
        <authorList>
            <consortium name="EnsemblProtists"/>
        </authorList>
    </citation>
    <scope>IDENTIFICATION</scope>
</reference>
<dbReference type="HOGENOM" id="CLU_957890_0_0_1"/>
<dbReference type="InterPro" id="IPR006571">
    <property type="entry name" value="TLDc_dom"/>
</dbReference>
<dbReference type="RefSeq" id="XP_005767250.1">
    <property type="nucleotide sequence ID" value="XM_005767193.1"/>
</dbReference>
<dbReference type="eggNOG" id="ENOG502QRB9">
    <property type="taxonomic scope" value="Eukaryota"/>
</dbReference>
<name>A0A0D3IU86_EMIH1</name>
<feature type="compositionally biased region" description="Basic and acidic residues" evidence="1">
    <location>
        <begin position="279"/>
        <end position="291"/>
    </location>
</feature>
<protein>
    <recommendedName>
        <fullName evidence="2">TLDc domain-containing protein</fullName>
    </recommendedName>
</protein>
<evidence type="ECO:0000313" key="4">
    <source>
        <dbReference type="Proteomes" id="UP000013827"/>
    </source>
</evidence>
<dbReference type="Proteomes" id="UP000013827">
    <property type="component" value="Unassembled WGS sequence"/>
</dbReference>
<dbReference type="AlphaFoldDB" id="A0A0D3IU86"/>
<dbReference type="PaxDb" id="2903-EOD14821"/>
<dbReference type="STRING" id="2903.R1DVM5"/>
<feature type="domain" description="TLDc" evidence="2">
    <location>
        <begin position="61"/>
        <end position="251"/>
    </location>
</feature>
<dbReference type="Pfam" id="PF07534">
    <property type="entry name" value="TLD"/>
    <property type="match status" value="1"/>
</dbReference>
<feature type="compositionally biased region" description="Basic and acidic residues" evidence="1">
    <location>
        <begin position="258"/>
        <end position="269"/>
    </location>
</feature>
<evidence type="ECO:0000259" key="2">
    <source>
        <dbReference type="PROSITE" id="PS51886"/>
    </source>
</evidence>
<dbReference type="KEGG" id="ehx:EMIHUDRAFT_197398"/>
<dbReference type="GeneID" id="17261105"/>
<sequence length="291" mass="30813">MLFHLAMILPTLPPKMLPALSHLANSLHTIGDYYVAGDNDAALNVAREEPLMLPLGAVIGGLALAWRGGSLPKPPPTLLAGTNLDGKPLRLAYRASRDGWGAERFHDRVDFCGSALVVAASGGAVAGGYNPSGWASTDDYSSSTSAFVFAIERSGVWHRMGTTGGAAIYDNARSGPTFGSDALVVGAGMAPVMGGFAGPDTESMQQQGSLRSASSFLGSSYNRGPPPYEVSLFGGRRTQVRLREVEVWVADTPRSKAPYREKGGREPRRTLAGRASSSDWKRIFSEAGKQK</sequence>
<dbReference type="EnsemblProtists" id="EOD14821">
    <property type="protein sequence ID" value="EOD14821"/>
    <property type="gene ID" value="EMIHUDRAFT_197398"/>
</dbReference>
<evidence type="ECO:0000313" key="3">
    <source>
        <dbReference type="EnsemblProtists" id="EOD14821"/>
    </source>
</evidence>
<keyword evidence="4" id="KW-1185">Reference proteome</keyword>
<feature type="region of interest" description="Disordered" evidence="1">
    <location>
        <begin position="253"/>
        <end position="291"/>
    </location>
</feature>
<organism evidence="3 4">
    <name type="scientific">Emiliania huxleyi (strain CCMP1516)</name>
    <dbReference type="NCBI Taxonomy" id="280463"/>
    <lineage>
        <taxon>Eukaryota</taxon>
        <taxon>Haptista</taxon>
        <taxon>Haptophyta</taxon>
        <taxon>Prymnesiophyceae</taxon>
        <taxon>Isochrysidales</taxon>
        <taxon>Noelaerhabdaceae</taxon>
        <taxon>Emiliania</taxon>
    </lineage>
</organism>
<evidence type="ECO:0000256" key="1">
    <source>
        <dbReference type="SAM" id="MobiDB-lite"/>
    </source>
</evidence>
<reference evidence="4" key="1">
    <citation type="journal article" date="2013" name="Nature">
        <title>Pan genome of the phytoplankton Emiliania underpins its global distribution.</title>
        <authorList>
            <person name="Read B.A."/>
            <person name="Kegel J."/>
            <person name="Klute M.J."/>
            <person name="Kuo A."/>
            <person name="Lefebvre S.C."/>
            <person name="Maumus F."/>
            <person name="Mayer C."/>
            <person name="Miller J."/>
            <person name="Monier A."/>
            <person name="Salamov A."/>
            <person name="Young J."/>
            <person name="Aguilar M."/>
            <person name="Claverie J.M."/>
            <person name="Frickenhaus S."/>
            <person name="Gonzalez K."/>
            <person name="Herman E.K."/>
            <person name="Lin Y.C."/>
            <person name="Napier J."/>
            <person name="Ogata H."/>
            <person name="Sarno A.F."/>
            <person name="Shmutz J."/>
            <person name="Schroeder D."/>
            <person name="de Vargas C."/>
            <person name="Verret F."/>
            <person name="von Dassow P."/>
            <person name="Valentin K."/>
            <person name="Van de Peer Y."/>
            <person name="Wheeler G."/>
            <person name="Dacks J.B."/>
            <person name="Delwiche C.F."/>
            <person name="Dyhrman S.T."/>
            <person name="Glockner G."/>
            <person name="John U."/>
            <person name="Richards T."/>
            <person name="Worden A.Z."/>
            <person name="Zhang X."/>
            <person name="Grigoriev I.V."/>
            <person name="Allen A.E."/>
            <person name="Bidle K."/>
            <person name="Borodovsky M."/>
            <person name="Bowler C."/>
            <person name="Brownlee C."/>
            <person name="Cock J.M."/>
            <person name="Elias M."/>
            <person name="Gladyshev V.N."/>
            <person name="Groth M."/>
            <person name="Guda C."/>
            <person name="Hadaegh A."/>
            <person name="Iglesias-Rodriguez M.D."/>
            <person name="Jenkins J."/>
            <person name="Jones B.M."/>
            <person name="Lawson T."/>
            <person name="Leese F."/>
            <person name="Lindquist E."/>
            <person name="Lobanov A."/>
            <person name="Lomsadze A."/>
            <person name="Malik S.B."/>
            <person name="Marsh M.E."/>
            <person name="Mackinder L."/>
            <person name="Mock T."/>
            <person name="Mueller-Roeber B."/>
            <person name="Pagarete A."/>
            <person name="Parker M."/>
            <person name="Probert I."/>
            <person name="Quesneville H."/>
            <person name="Raines C."/>
            <person name="Rensing S.A."/>
            <person name="Riano-Pachon D.M."/>
            <person name="Richier S."/>
            <person name="Rokitta S."/>
            <person name="Shiraiwa Y."/>
            <person name="Soanes D.M."/>
            <person name="van der Giezen M."/>
            <person name="Wahlund T.M."/>
            <person name="Williams B."/>
            <person name="Wilson W."/>
            <person name="Wolfe G."/>
            <person name="Wurch L.L."/>
        </authorList>
    </citation>
    <scope>NUCLEOTIDE SEQUENCE</scope>
</reference>